<dbReference type="EMBL" id="JBAPLU010000020">
    <property type="protein sequence ID" value="MEI4273420.1"/>
    <property type="molecule type" value="Genomic_DNA"/>
</dbReference>
<feature type="transmembrane region" description="Helical" evidence="2">
    <location>
        <begin position="61"/>
        <end position="82"/>
    </location>
</feature>
<gene>
    <name evidence="4" type="ORF">TEK04_16995</name>
</gene>
<keyword evidence="2" id="KW-0812">Transmembrane</keyword>
<accession>A0ABU8DXJ1</accession>
<keyword evidence="2" id="KW-1133">Transmembrane helix</keyword>
<dbReference type="RefSeq" id="WP_336405540.1">
    <property type="nucleotide sequence ID" value="NZ_JBAPLU010000020.1"/>
</dbReference>
<evidence type="ECO:0000313" key="4">
    <source>
        <dbReference type="EMBL" id="MEI4273420.1"/>
    </source>
</evidence>
<evidence type="ECO:0000256" key="2">
    <source>
        <dbReference type="SAM" id="Phobius"/>
    </source>
</evidence>
<name>A0ABU8DXJ1_9ACTN</name>
<feature type="transmembrane region" description="Helical" evidence="2">
    <location>
        <begin position="94"/>
        <end position="115"/>
    </location>
</feature>
<dbReference type="SUPFAM" id="SSF81995">
    <property type="entry name" value="beta-sandwich domain of Sec23/24"/>
    <property type="match status" value="1"/>
</dbReference>
<evidence type="ECO:0000259" key="3">
    <source>
        <dbReference type="Pfam" id="PF14018"/>
    </source>
</evidence>
<sequence>MSTIDGQNTQPSHSQPQYGQPQYAQPQYGQPQYAPAPVQQSYGYAPVPMQSGPVGKVRSTWAVIGLSIITFGIYGFVYYFSVHEEIKRHSGEGVGGAVGLIIALFTLGLVTPFLLPNEVGNLYARQGRPRPVTATTGLWVLLGSFILIGPLVWLVKTNGALNAYWRSVGAR</sequence>
<feature type="region of interest" description="Disordered" evidence="1">
    <location>
        <begin position="1"/>
        <end position="30"/>
    </location>
</feature>
<proteinExistence type="predicted"/>
<dbReference type="InterPro" id="IPR025328">
    <property type="entry name" value="DUF4234"/>
</dbReference>
<dbReference type="Proteomes" id="UP001361570">
    <property type="component" value="Unassembled WGS sequence"/>
</dbReference>
<feature type="transmembrane region" description="Helical" evidence="2">
    <location>
        <begin position="135"/>
        <end position="155"/>
    </location>
</feature>
<feature type="domain" description="DUF4234" evidence="3">
    <location>
        <begin position="58"/>
        <end position="162"/>
    </location>
</feature>
<evidence type="ECO:0000256" key="1">
    <source>
        <dbReference type="SAM" id="MobiDB-lite"/>
    </source>
</evidence>
<dbReference type="Pfam" id="PF14018">
    <property type="entry name" value="DUF4234"/>
    <property type="match status" value="1"/>
</dbReference>
<evidence type="ECO:0000313" key="5">
    <source>
        <dbReference type="Proteomes" id="UP001361570"/>
    </source>
</evidence>
<keyword evidence="5" id="KW-1185">Reference proteome</keyword>
<comment type="caution">
    <text evidence="4">The sequence shown here is derived from an EMBL/GenBank/DDBJ whole genome shotgun (WGS) entry which is preliminary data.</text>
</comment>
<keyword evidence="2" id="KW-0472">Membrane</keyword>
<reference evidence="4 5" key="1">
    <citation type="submission" date="2024-03" db="EMBL/GenBank/DDBJ databases">
        <title>Draft genome sequence of Klenkia sp. LSe6-5.</title>
        <authorList>
            <person name="Duangmal K."/>
            <person name="Chantavorakit T."/>
        </authorList>
    </citation>
    <scope>NUCLEOTIDE SEQUENCE [LARGE SCALE GENOMIC DNA]</scope>
    <source>
        <strain evidence="4 5">LSe6-5</strain>
    </source>
</reference>
<organism evidence="4 5">
    <name type="scientific">Klenkia sesuvii</name>
    <dbReference type="NCBI Taxonomy" id="3103137"/>
    <lineage>
        <taxon>Bacteria</taxon>
        <taxon>Bacillati</taxon>
        <taxon>Actinomycetota</taxon>
        <taxon>Actinomycetes</taxon>
        <taxon>Geodermatophilales</taxon>
        <taxon>Geodermatophilaceae</taxon>
        <taxon>Klenkia</taxon>
    </lineage>
</organism>
<protein>
    <submittedName>
        <fullName evidence="4">DUF4234 domain-containing protein</fullName>
    </submittedName>
</protein>
<feature type="compositionally biased region" description="Polar residues" evidence="1">
    <location>
        <begin position="1"/>
        <end position="14"/>
    </location>
</feature>
<feature type="compositionally biased region" description="Low complexity" evidence="1">
    <location>
        <begin position="15"/>
        <end position="30"/>
    </location>
</feature>